<evidence type="ECO:0000259" key="3">
    <source>
        <dbReference type="PROSITE" id="PS50011"/>
    </source>
</evidence>
<dbReference type="GO" id="GO:0036498">
    <property type="term" value="P:IRE1-mediated unfolded protein response"/>
    <property type="evidence" value="ECO:0007669"/>
    <property type="project" value="TreeGrafter"/>
</dbReference>
<dbReference type="PROSITE" id="PS51392">
    <property type="entry name" value="KEN"/>
    <property type="match status" value="1"/>
</dbReference>
<dbReference type="GO" id="GO:0006397">
    <property type="term" value="P:mRNA processing"/>
    <property type="evidence" value="ECO:0007669"/>
    <property type="project" value="InterPro"/>
</dbReference>
<dbReference type="GO" id="GO:1990604">
    <property type="term" value="C:IRE1-TRAF2-ASK1 complex"/>
    <property type="evidence" value="ECO:0007669"/>
    <property type="project" value="TreeGrafter"/>
</dbReference>
<comment type="caution">
    <text evidence="5">The sequence shown here is derived from an EMBL/GenBank/DDBJ whole genome shotgun (WGS) entry which is preliminary data.</text>
</comment>
<feature type="domain" description="Protein kinase" evidence="3">
    <location>
        <begin position="1"/>
        <end position="358"/>
    </location>
</feature>
<organism evidence="5 6">
    <name type="scientific">Salix dunnii</name>
    <dbReference type="NCBI Taxonomy" id="1413687"/>
    <lineage>
        <taxon>Eukaryota</taxon>
        <taxon>Viridiplantae</taxon>
        <taxon>Streptophyta</taxon>
        <taxon>Embryophyta</taxon>
        <taxon>Tracheophyta</taxon>
        <taxon>Spermatophyta</taxon>
        <taxon>Magnoliopsida</taxon>
        <taxon>eudicotyledons</taxon>
        <taxon>Gunneridae</taxon>
        <taxon>Pentapetalae</taxon>
        <taxon>rosids</taxon>
        <taxon>fabids</taxon>
        <taxon>Malpighiales</taxon>
        <taxon>Salicaceae</taxon>
        <taxon>Saliceae</taxon>
        <taxon>Salix</taxon>
    </lineage>
</organism>
<dbReference type="GO" id="GO:0004674">
    <property type="term" value="F:protein serine/threonine kinase activity"/>
    <property type="evidence" value="ECO:0007669"/>
    <property type="project" value="InterPro"/>
</dbReference>
<keyword evidence="2" id="KW-0067">ATP-binding</keyword>
<accession>A0A835N5J3</accession>
<evidence type="ECO:0000256" key="1">
    <source>
        <dbReference type="ARBA" id="ARBA00022741"/>
    </source>
</evidence>
<dbReference type="InterPro" id="IPR010513">
    <property type="entry name" value="KEN_dom"/>
</dbReference>
<keyword evidence="1" id="KW-0547">Nucleotide-binding</keyword>
<dbReference type="InterPro" id="IPR011009">
    <property type="entry name" value="Kinase-like_dom_sf"/>
</dbReference>
<evidence type="ECO:0000313" key="6">
    <source>
        <dbReference type="Proteomes" id="UP000657918"/>
    </source>
</evidence>
<dbReference type="PROSITE" id="PS50011">
    <property type="entry name" value="PROTEIN_KINASE_DOM"/>
    <property type="match status" value="1"/>
</dbReference>
<protein>
    <recommendedName>
        <fullName evidence="7">Protein kinase domain-containing protein</fullName>
    </recommendedName>
</protein>
<dbReference type="Pfam" id="PF00069">
    <property type="entry name" value="Pkinase"/>
    <property type="match status" value="1"/>
</dbReference>
<evidence type="ECO:0000256" key="2">
    <source>
        <dbReference type="ARBA" id="ARBA00022840"/>
    </source>
</evidence>
<gene>
    <name evidence="5" type="ORF">SADUNF_Sadunf02G0005300</name>
</gene>
<evidence type="ECO:0008006" key="7">
    <source>
        <dbReference type="Google" id="ProtNLM"/>
    </source>
</evidence>
<dbReference type="GO" id="GO:0051082">
    <property type="term" value="F:unfolded protein binding"/>
    <property type="evidence" value="ECO:0007669"/>
    <property type="project" value="TreeGrafter"/>
</dbReference>
<dbReference type="InterPro" id="IPR045133">
    <property type="entry name" value="IRE1/2-like"/>
</dbReference>
<dbReference type="AlphaFoldDB" id="A0A835N5J3"/>
<dbReference type="InterPro" id="IPR008271">
    <property type="entry name" value="Ser/Thr_kinase_AS"/>
</dbReference>
<dbReference type="InterPro" id="IPR000719">
    <property type="entry name" value="Prot_kinase_dom"/>
</dbReference>
<dbReference type="SUPFAM" id="SSF56112">
    <property type="entry name" value="Protein kinase-like (PK-like)"/>
    <property type="match status" value="1"/>
</dbReference>
<reference evidence="5 6" key="1">
    <citation type="submission" date="2020-10" db="EMBL/GenBank/DDBJ databases">
        <title>Plant Genome Project.</title>
        <authorList>
            <person name="Zhang R.-G."/>
        </authorList>
    </citation>
    <scope>NUCLEOTIDE SEQUENCE [LARGE SCALE GENOMIC DNA]</scope>
    <source>
        <strain evidence="5">FAFU-HL-1</strain>
        <tissue evidence="5">Leaf</tissue>
    </source>
</reference>
<dbReference type="GO" id="GO:0004521">
    <property type="term" value="F:RNA endonuclease activity"/>
    <property type="evidence" value="ECO:0007669"/>
    <property type="project" value="InterPro"/>
</dbReference>
<dbReference type="Proteomes" id="UP000657918">
    <property type="component" value="Unassembled WGS sequence"/>
</dbReference>
<dbReference type="EMBL" id="JADGMS010000002">
    <property type="protein sequence ID" value="KAF9686592.1"/>
    <property type="molecule type" value="Genomic_DNA"/>
</dbReference>
<sequence>MKTVALLIRDHSMFEFDALAITHLRGGATFLPVPDNKPPFGHVPRFQPALSTSGDMPMLPLPSSEAKIPGYWGLSVETGKVRETNGTLPIGGNERNLLLNFTDHVDVGELASSLGANPSRFGFERDSEPYCLGSTSKILLDDILNSVRSEFMSLRWDVVSGIAHLHEVGIIHRDLKPQNVLIISEKSFCAKLSDMGFSKRLRGDMSSLTHPTGGKHSIGDDIEREVTIVNDRKDKFLVENIPEALIRENESELVNAFESTATLARNAKWDEKMEAAFTLDAAGVIRLIVLVTYCGPYATSHITIGNSLERLKNGSHPEEFESYISRRFPKLWIEAYKVVYMYCREEEFICKYTDSNII</sequence>
<evidence type="ECO:0000313" key="5">
    <source>
        <dbReference type="EMBL" id="KAF9686592.1"/>
    </source>
</evidence>
<keyword evidence="6" id="KW-1185">Reference proteome</keyword>
<proteinExistence type="predicted"/>
<dbReference type="Gene3D" id="1.20.1440.180">
    <property type="entry name" value="KEN domain"/>
    <property type="match status" value="1"/>
</dbReference>
<dbReference type="GO" id="GO:0005524">
    <property type="term" value="F:ATP binding"/>
    <property type="evidence" value="ECO:0007669"/>
    <property type="project" value="UniProtKB-KW"/>
</dbReference>
<feature type="domain" description="KEN" evidence="4">
    <location>
        <begin position="222"/>
        <end position="355"/>
    </location>
</feature>
<dbReference type="OrthoDB" id="63989at2759"/>
<dbReference type="Gene3D" id="1.10.510.10">
    <property type="entry name" value="Transferase(Phosphotransferase) domain 1"/>
    <property type="match status" value="1"/>
</dbReference>
<dbReference type="PANTHER" id="PTHR13954:SF27">
    <property type="entry name" value="SERINE_THREONINE-PROTEIN KINASE_ENDORIBONUCLEASE IRE1B"/>
    <property type="match status" value="1"/>
</dbReference>
<dbReference type="InterPro" id="IPR038357">
    <property type="entry name" value="KEN_sf"/>
</dbReference>
<evidence type="ECO:0000259" key="4">
    <source>
        <dbReference type="PROSITE" id="PS51392"/>
    </source>
</evidence>
<dbReference type="PANTHER" id="PTHR13954">
    <property type="entry name" value="IRE1-RELATED"/>
    <property type="match status" value="1"/>
</dbReference>
<name>A0A835N5J3_9ROSI</name>
<dbReference type="PROSITE" id="PS00108">
    <property type="entry name" value="PROTEIN_KINASE_ST"/>
    <property type="match status" value="1"/>
</dbReference>